<name>A0A261VG10_9BORD</name>
<keyword evidence="2" id="KW-0732">Signal</keyword>
<accession>A0A261VG10</accession>
<dbReference type="RefSeq" id="WP_028352908.1">
    <property type="nucleotide sequence ID" value="NZ_NEVT01000008.1"/>
</dbReference>
<dbReference type="Gene3D" id="3.40.190.150">
    <property type="entry name" value="Bordetella uptake gene, domain 1"/>
    <property type="match status" value="1"/>
</dbReference>
<dbReference type="Proteomes" id="UP000215633">
    <property type="component" value="Unassembled WGS sequence"/>
</dbReference>
<comment type="caution">
    <text evidence="3">The sequence shown here is derived from an EMBL/GenBank/DDBJ whole genome shotgun (WGS) entry which is preliminary data.</text>
</comment>
<comment type="similarity">
    <text evidence="1">Belongs to the UPF0065 (bug) family.</text>
</comment>
<dbReference type="PANTHER" id="PTHR42928:SF5">
    <property type="entry name" value="BLR1237 PROTEIN"/>
    <property type="match status" value="1"/>
</dbReference>
<evidence type="ECO:0000256" key="2">
    <source>
        <dbReference type="SAM" id="SignalP"/>
    </source>
</evidence>
<dbReference type="AlphaFoldDB" id="A0A261VG10"/>
<gene>
    <name evidence="3" type="ORF">CAL24_20755</name>
</gene>
<dbReference type="Gene3D" id="3.40.190.10">
    <property type="entry name" value="Periplasmic binding protein-like II"/>
    <property type="match status" value="1"/>
</dbReference>
<evidence type="ECO:0000256" key="1">
    <source>
        <dbReference type="ARBA" id="ARBA00006987"/>
    </source>
</evidence>
<dbReference type="InterPro" id="IPR005064">
    <property type="entry name" value="BUG"/>
</dbReference>
<proteinExistence type="inferred from homology"/>
<protein>
    <submittedName>
        <fullName evidence="3">Transcriptional initiation protein Tat</fullName>
    </submittedName>
</protein>
<dbReference type="SUPFAM" id="SSF53850">
    <property type="entry name" value="Periplasmic binding protein-like II"/>
    <property type="match status" value="1"/>
</dbReference>
<feature type="signal peptide" evidence="2">
    <location>
        <begin position="1"/>
        <end position="31"/>
    </location>
</feature>
<reference evidence="4" key="1">
    <citation type="submission" date="2017-05" db="EMBL/GenBank/DDBJ databases">
        <title>Complete and WGS of Bordetella genogroups.</title>
        <authorList>
            <person name="Spilker T."/>
            <person name="Lipuma J."/>
        </authorList>
    </citation>
    <scope>NUCLEOTIDE SEQUENCE [LARGE SCALE GENOMIC DNA]</scope>
    <source>
        <strain evidence="4">AU8256</strain>
    </source>
</reference>
<dbReference type="InterPro" id="IPR042100">
    <property type="entry name" value="Bug_dom1"/>
</dbReference>
<sequence>MVTSFRAARRRLLATAVMPALLALGPLAAHGAAYPEKPIRLVVPFAPGGAADTLARALAKNLGAQTAQPVVVENRAGAGGTIGTASVARAEADGYTLLLGNVSTLATAPSLYSKLPYDPRRDFTPLTLVGRSPLVFAASTKLPAERLTDLIASASANRGALNYGSSGAGSITHLTGELLNAQMGNAMVHVPYKGSAPVLMAIMSGELDLGVTQVSEMLQQYRGGQVKALAITGNQRLAVIPDVPTAGELGVKGLEATTWYAVVGPKGIPQEVVDVLQPMLAKALDDPQFRQRYAEEGLLLESSSPADLQALIEREVPLWAEVVGRAGVKLD</sequence>
<dbReference type="CDD" id="cd07012">
    <property type="entry name" value="PBP2_Bug_TTT"/>
    <property type="match status" value="1"/>
</dbReference>
<dbReference type="Pfam" id="PF03401">
    <property type="entry name" value="TctC"/>
    <property type="match status" value="1"/>
</dbReference>
<feature type="chain" id="PRO_5012717878" evidence="2">
    <location>
        <begin position="32"/>
        <end position="331"/>
    </location>
</feature>
<keyword evidence="4" id="KW-1185">Reference proteome</keyword>
<evidence type="ECO:0000313" key="4">
    <source>
        <dbReference type="Proteomes" id="UP000215633"/>
    </source>
</evidence>
<dbReference type="PIRSF" id="PIRSF017082">
    <property type="entry name" value="YflP"/>
    <property type="match status" value="1"/>
</dbReference>
<evidence type="ECO:0000313" key="3">
    <source>
        <dbReference type="EMBL" id="OZI72711.1"/>
    </source>
</evidence>
<dbReference type="EMBL" id="NEVT01000008">
    <property type="protein sequence ID" value="OZI72711.1"/>
    <property type="molecule type" value="Genomic_DNA"/>
</dbReference>
<organism evidence="3 4">
    <name type="scientific">Bordetella genomosp. 2</name>
    <dbReference type="NCBI Taxonomy" id="1983456"/>
    <lineage>
        <taxon>Bacteria</taxon>
        <taxon>Pseudomonadati</taxon>
        <taxon>Pseudomonadota</taxon>
        <taxon>Betaproteobacteria</taxon>
        <taxon>Burkholderiales</taxon>
        <taxon>Alcaligenaceae</taxon>
        <taxon>Bordetella</taxon>
    </lineage>
</organism>
<dbReference type="PANTHER" id="PTHR42928">
    <property type="entry name" value="TRICARBOXYLATE-BINDING PROTEIN"/>
    <property type="match status" value="1"/>
</dbReference>